<dbReference type="PANTHER" id="PTHR30480:SF16">
    <property type="entry name" value="GLYCOSIDE HYDROLASE FAMILY 3 DOMAIN PROTEIN"/>
    <property type="match status" value="1"/>
</dbReference>
<comment type="caution">
    <text evidence="5">The sequence shown here is derived from an EMBL/GenBank/DDBJ whole genome shotgun (WGS) entry which is preliminary data.</text>
</comment>
<accession>A0ABQ4CKE2</accession>
<evidence type="ECO:0000313" key="6">
    <source>
        <dbReference type="Proteomes" id="UP000604117"/>
    </source>
</evidence>
<dbReference type="Proteomes" id="UP000604117">
    <property type="component" value="Unassembled WGS sequence"/>
</dbReference>
<dbReference type="InterPro" id="IPR017853">
    <property type="entry name" value="GH"/>
</dbReference>
<dbReference type="InterPro" id="IPR050226">
    <property type="entry name" value="NagZ_Beta-hexosaminidase"/>
</dbReference>
<evidence type="ECO:0000256" key="2">
    <source>
        <dbReference type="ARBA" id="ARBA00022801"/>
    </source>
</evidence>
<dbReference type="Gene3D" id="3.20.20.300">
    <property type="entry name" value="Glycoside hydrolase, family 3, N-terminal domain"/>
    <property type="match status" value="1"/>
</dbReference>
<keyword evidence="2" id="KW-0378">Hydrolase</keyword>
<feature type="domain" description="Glycoside hydrolase family 3 N-terminal" evidence="4">
    <location>
        <begin position="31"/>
        <end position="325"/>
    </location>
</feature>
<dbReference type="Pfam" id="PF00933">
    <property type="entry name" value="Glyco_hydro_3"/>
    <property type="match status" value="1"/>
</dbReference>
<protein>
    <submittedName>
        <fullName evidence="5">Beta-N-acetylhexosaminidase</fullName>
    </submittedName>
</protein>
<evidence type="ECO:0000256" key="1">
    <source>
        <dbReference type="ARBA" id="ARBA00005336"/>
    </source>
</evidence>
<name>A0ABQ4CKE2_9ACTN</name>
<comment type="similarity">
    <text evidence="1">Belongs to the glycosyl hydrolase 3 family.</text>
</comment>
<sequence>MAIDPALRRLALRTLLAAYPGSTPPPWAVDLAAEGLAGYTLFGFNIVDREQVAASTAALRAASPHVIVAIDEEGGDVTRLAHRTGSPYPGNAALGALDDVEVTRAVYRAIGAELAAVGVTVDLAPTVDVNTADDNPIIGTRSFGADPARVAAHTRAAVEGLQETRVAACAKHFPGHGATVADSHLELPTVDASLAVLRERDLPPFAAAVAAGAQAVMTAHIRVPELTGDAPATFSRAAMHELLRGDLGFAGALITDALEMKGAAVVAGGTAQAAPLALAAGADLLCIGADVDAALVEETAAEIVTAVQDGRLDAARVEEAAERTAALAAWTATPAGPLETGSESLGYDAARRAVHVEGDPLVGAPPLVVELAATSTIAEGRVPWGLGPHIDGVEQIRAVAATTGVDELLARAGDRPIVVVARHAHRLTDATALIEALAARHPVTVVEMGWPSSWRPAGVRAFVTTYGASHANGRAAAGVLGLH</sequence>
<keyword evidence="6" id="KW-1185">Reference proteome</keyword>
<dbReference type="InterPro" id="IPR036962">
    <property type="entry name" value="Glyco_hydro_3_N_sf"/>
</dbReference>
<evidence type="ECO:0000259" key="4">
    <source>
        <dbReference type="Pfam" id="PF00933"/>
    </source>
</evidence>
<proteinExistence type="inferred from homology"/>
<dbReference type="SUPFAM" id="SSF51445">
    <property type="entry name" value="(Trans)glycosidases"/>
    <property type="match status" value="1"/>
</dbReference>
<keyword evidence="3" id="KW-0326">Glycosidase</keyword>
<dbReference type="RefSeq" id="WP_203710788.1">
    <property type="nucleotide sequence ID" value="NZ_BONE01000004.1"/>
</dbReference>
<reference evidence="5 6" key="1">
    <citation type="submission" date="2021-01" db="EMBL/GenBank/DDBJ databases">
        <title>Whole genome shotgun sequence of Asanoa siamensis NBRC 107932.</title>
        <authorList>
            <person name="Komaki H."/>
            <person name="Tamura T."/>
        </authorList>
    </citation>
    <scope>NUCLEOTIDE SEQUENCE [LARGE SCALE GENOMIC DNA]</scope>
    <source>
        <strain evidence="5 6">NBRC 107932</strain>
    </source>
</reference>
<gene>
    <name evidence="5" type="primary">nagZ</name>
    <name evidence="5" type="ORF">Asi02nite_08200</name>
</gene>
<evidence type="ECO:0000313" key="5">
    <source>
        <dbReference type="EMBL" id="GIF71302.1"/>
    </source>
</evidence>
<dbReference type="PANTHER" id="PTHR30480">
    <property type="entry name" value="BETA-HEXOSAMINIDASE-RELATED"/>
    <property type="match status" value="1"/>
</dbReference>
<organism evidence="5 6">
    <name type="scientific">Asanoa siamensis</name>
    <dbReference type="NCBI Taxonomy" id="926357"/>
    <lineage>
        <taxon>Bacteria</taxon>
        <taxon>Bacillati</taxon>
        <taxon>Actinomycetota</taxon>
        <taxon>Actinomycetes</taxon>
        <taxon>Micromonosporales</taxon>
        <taxon>Micromonosporaceae</taxon>
        <taxon>Asanoa</taxon>
    </lineage>
</organism>
<dbReference type="InterPro" id="IPR001764">
    <property type="entry name" value="Glyco_hydro_3_N"/>
</dbReference>
<dbReference type="EMBL" id="BONE01000004">
    <property type="protein sequence ID" value="GIF71302.1"/>
    <property type="molecule type" value="Genomic_DNA"/>
</dbReference>
<evidence type="ECO:0000256" key="3">
    <source>
        <dbReference type="ARBA" id="ARBA00023295"/>
    </source>
</evidence>